<dbReference type="EMBL" id="LXQA010582991">
    <property type="protein sequence ID" value="MCI60517.1"/>
    <property type="molecule type" value="Genomic_DNA"/>
</dbReference>
<comment type="caution">
    <text evidence="1">The sequence shown here is derived from an EMBL/GenBank/DDBJ whole genome shotgun (WGS) entry which is preliminary data.</text>
</comment>
<keyword evidence="2" id="KW-1185">Reference proteome</keyword>
<protein>
    <submittedName>
        <fullName evidence="1">Uncharacterized protein</fullName>
    </submittedName>
</protein>
<organism evidence="1 2">
    <name type="scientific">Trifolium medium</name>
    <dbReference type="NCBI Taxonomy" id="97028"/>
    <lineage>
        <taxon>Eukaryota</taxon>
        <taxon>Viridiplantae</taxon>
        <taxon>Streptophyta</taxon>
        <taxon>Embryophyta</taxon>
        <taxon>Tracheophyta</taxon>
        <taxon>Spermatophyta</taxon>
        <taxon>Magnoliopsida</taxon>
        <taxon>eudicotyledons</taxon>
        <taxon>Gunneridae</taxon>
        <taxon>Pentapetalae</taxon>
        <taxon>rosids</taxon>
        <taxon>fabids</taxon>
        <taxon>Fabales</taxon>
        <taxon>Fabaceae</taxon>
        <taxon>Papilionoideae</taxon>
        <taxon>50 kb inversion clade</taxon>
        <taxon>NPAAA clade</taxon>
        <taxon>Hologalegina</taxon>
        <taxon>IRL clade</taxon>
        <taxon>Trifolieae</taxon>
        <taxon>Trifolium</taxon>
    </lineage>
</organism>
<dbReference type="Proteomes" id="UP000265520">
    <property type="component" value="Unassembled WGS sequence"/>
</dbReference>
<dbReference type="AlphaFoldDB" id="A0A392TJB4"/>
<proteinExistence type="predicted"/>
<evidence type="ECO:0000313" key="1">
    <source>
        <dbReference type="EMBL" id="MCI60517.1"/>
    </source>
</evidence>
<evidence type="ECO:0000313" key="2">
    <source>
        <dbReference type="Proteomes" id="UP000265520"/>
    </source>
</evidence>
<accession>A0A392TJB4</accession>
<name>A0A392TJB4_9FABA</name>
<reference evidence="1 2" key="1">
    <citation type="journal article" date="2018" name="Front. Plant Sci.">
        <title>Red Clover (Trifolium pratense) and Zigzag Clover (T. medium) - A Picture of Genomic Similarities and Differences.</title>
        <authorList>
            <person name="Dluhosova J."/>
            <person name="Istvanek J."/>
            <person name="Nedelnik J."/>
            <person name="Repkova J."/>
        </authorList>
    </citation>
    <scope>NUCLEOTIDE SEQUENCE [LARGE SCALE GENOMIC DNA]</scope>
    <source>
        <strain evidence="2">cv. 10/8</strain>
        <tissue evidence="1">Leaf</tissue>
    </source>
</reference>
<feature type="non-terminal residue" evidence="1">
    <location>
        <position position="1"/>
    </location>
</feature>
<sequence>NTNRIIWEAPGQCGISEPQLKEEVLMV</sequence>